<keyword evidence="1" id="KW-0812">Transmembrane</keyword>
<feature type="transmembrane region" description="Helical" evidence="1">
    <location>
        <begin position="99"/>
        <end position="117"/>
    </location>
</feature>
<feature type="transmembrane region" description="Helical" evidence="1">
    <location>
        <begin position="6"/>
        <end position="25"/>
    </location>
</feature>
<feature type="transmembrane region" description="Helical" evidence="1">
    <location>
        <begin position="64"/>
        <end position="87"/>
    </location>
</feature>
<keyword evidence="1" id="KW-1133">Transmembrane helix</keyword>
<keyword evidence="3" id="KW-1185">Reference proteome</keyword>
<evidence type="ECO:0000313" key="3">
    <source>
        <dbReference type="Proteomes" id="UP001528823"/>
    </source>
</evidence>
<sequence>MSISLSIVVFILPLIACLLICWLVGELLREFLASSKQLIVATILAALTIFHLVIAGPFEYRAQWGLYALLPGIGLVLLVLPEVGNIVNIRAKKLLPEEVWSTAGILLLVVPLVRWVVR</sequence>
<evidence type="ECO:0000313" key="2">
    <source>
        <dbReference type="EMBL" id="MDE1461609.1"/>
    </source>
</evidence>
<keyword evidence="1" id="KW-0472">Membrane</keyword>
<reference evidence="2 3" key="1">
    <citation type="submission" date="2022-11" db="EMBL/GenBank/DDBJ databases">
        <title>Spartinivicinus poritis sp. nov., isolated from scleractinian coral Porites lutea.</title>
        <authorList>
            <person name="Zhang G."/>
            <person name="Cai L."/>
            <person name="Wei Q."/>
        </authorList>
    </citation>
    <scope>NUCLEOTIDE SEQUENCE [LARGE SCALE GENOMIC DNA]</scope>
    <source>
        <strain evidence="2 3">A2-2</strain>
    </source>
</reference>
<protein>
    <recommendedName>
        <fullName evidence="4">NADH dehydrogenase subunit 4</fullName>
    </recommendedName>
</protein>
<dbReference type="Proteomes" id="UP001528823">
    <property type="component" value="Unassembled WGS sequence"/>
</dbReference>
<name>A0ABT5U901_9GAMM</name>
<organism evidence="2 3">
    <name type="scientific">Spartinivicinus poritis</name>
    <dbReference type="NCBI Taxonomy" id="2994640"/>
    <lineage>
        <taxon>Bacteria</taxon>
        <taxon>Pseudomonadati</taxon>
        <taxon>Pseudomonadota</taxon>
        <taxon>Gammaproteobacteria</taxon>
        <taxon>Oceanospirillales</taxon>
        <taxon>Zooshikellaceae</taxon>
        <taxon>Spartinivicinus</taxon>
    </lineage>
</organism>
<accession>A0ABT5U901</accession>
<dbReference type="EMBL" id="JAPMOU010000005">
    <property type="protein sequence ID" value="MDE1461609.1"/>
    <property type="molecule type" value="Genomic_DNA"/>
</dbReference>
<dbReference type="RefSeq" id="WP_274687968.1">
    <property type="nucleotide sequence ID" value="NZ_JAPMOU010000005.1"/>
</dbReference>
<proteinExistence type="predicted"/>
<feature type="transmembrane region" description="Helical" evidence="1">
    <location>
        <begin position="37"/>
        <end position="58"/>
    </location>
</feature>
<evidence type="ECO:0008006" key="4">
    <source>
        <dbReference type="Google" id="ProtNLM"/>
    </source>
</evidence>
<comment type="caution">
    <text evidence="2">The sequence shown here is derived from an EMBL/GenBank/DDBJ whole genome shotgun (WGS) entry which is preliminary data.</text>
</comment>
<gene>
    <name evidence="2" type="ORF">ORQ98_06475</name>
</gene>
<evidence type="ECO:0000256" key="1">
    <source>
        <dbReference type="SAM" id="Phobius"/>
    </source>
</evidence>